<keyword evidence="8 12" id="KW-0798">TonB box</keyword>
<dbReference type="InterPro" id="IPR039426">
    <property type="entry name" value="TonB-dep_rcpt-like"/>
</dbReference>
<keyword evidence="9 11" id="KW-0472">Membrane</keyword>
<evidence type="ECO:0000259" key="15">
    <source>
        <dbReference type="Pfam" id="PF07715"/>
    </source>
</evidence>
<name>A0ABU8S257_9SPHN</name>
<keyword evidence="17" id="KW-1185">Reference proteome</keyword>
<feature type="domain" description="TonB-dependent receptor plug" evidence="15">
    <location>
        <begin position="51"/>
        <end position="158"/>
    </location>
</feature>
<evidence type="ECO:0000256" key="7">
    <source>
        <dbReference type="ARBA" id="ARBA00023065"/>
    </source>
</evidence>
<dbReference type="EMBL" id="JBBHJZ010000005">
    <property type="protein sequence ID" value="MEJ5979042.1"/>
    <property type="molecule type" value="Genomic_DNA"/>
</dbReference>
<comment type="subcellular location">
    <subcellularLocation>
        <location evidence="1 11">Cell outer membrane</location>
        <topology evidence="1 11">Multi-pass membrane protein</topology>
    </subcellularLocation>
</comment>
<keyword evidence="5 11" id="KW-0812">Transmembrane</keyword>
<evidence type="ECO:0000256" key="8">
    <source>
        <dbReference type="ARBA" id="ARBA00023077"/>
    </source>
</evidence>
<organism evidence="16 17">
    <name type="scientific">Novosphingobium anseongense</name>
    <dbReference type="NCBI Taxonomy" id="3133436"/>
    <lineage>
        <taxon>Bacteria</taxon>
        <taxon>Pseudomonadati</taxon>
        <taxon>Pseudomonadota</taxon>
        <taxon>Alphaproteobacteria</taxon>
        <taxon>Sphingomonadales</taxon>
        <taxon>Sphingomonadaceae</taxon>
        <taxon>Novosphingobium</taxon>
    </lineage>
</organism>
<evidence type="ECO:0000256" key="10">
    <source>
        <dbReference type="ARBA" id="ARBA00023237"/>
    </source>
</evidence>
<feature type="chain" id="PRO_5045058656" evidence="13">
    <location>
        <begin position="25"/>
        <end position="800"/>
    </location>
</feature>
<comment type="similarity">
    <text evidence="11 12">Belongs to the TonB-dependent receptor family.</text>
</comment>
<keyword evidence="6" id="KW-0408">Iron</keyword>
<dbReference type="PANTHER" id="PTHR32552:SF81">
    <property type="entry name" value="TONB-DEPENDENT OUTER MEMBRANE RECEPTOR"/>
    <property type="match status" value="1"/>
</dbReference>
<keyword evidence="7" id="KW-0406">Ion transport</keyword>
<evidence type="ECO:0000256" key="2">
    <source>
        <dbReference type="ARBA" id="ARBA00022448"/>
    </source>
</evidence>
<dbReference type="Proteomes" id="UP001361239">
    <property type="component" value="Unassembled WGS sequence"/>
</dbReference>
<protein>
    <submittedName>
        <fullName evidence="16">TonB-dependent receptor</fullName>
    </submittedName>
</protein>
<dbReference type="Pfam" id="PF07715">
    <property type="entry name" value="Plug"/>
    <property type="match status" value="1"/>
</dbReference>
<evidence type="ECO:0000256" key="5">
    <source>
        <dbReference type="ARBA" id="ARBA00022692"/>
    </source>
</evidence>
<dbReference type="InterPro" id="IPR000531">
    <property type="entry name" value="Beta-barrel_TonB"/>
</dbReference>
<evidence type="ECO:0000256" key="6">
    <source>
        <dbReference type="ARBA" id="ARBA00023004"/>
    </source>
</evidence>
<reference evidence="16 17" key="1">
    <citation type="submission" date="2024-03" db="EMBL/GenBank/DDBJ databases">
        <authorList>
            <person name="Jo J.-H."/>
        </authorList>
    </citation>
    <scope>NUCLEOTIDE SEQUENCE [LARGE SCALE GENOMIC DNA]</scope>
    <source>
        <strain evidence="16 17">PS1R-30</strain>
    </source>
</reference>
<evidence type="ECO:0000313" key="17">
    <source>
        <dbReference type="Proteomes" id="UP001361239"/>
    </source>
</evidence>
<feature type="domain" description="TonB-dependent receptor-like beta-barrel" evidence="14">
    <location>
        <begin position="278"/>
        <end position="755"/>
    </location>
</feature>
<dbReference type="PANTHER" id="PTHR32552">
    <property type="entry name" value="FERRICHROME IRON RECEPTOR-RELATED"/>
    <property type="match status" value="1"/>
</dbReference>
<sequence length="800" mass="87961">MKLFRNTLLGATMLMGVGAAPVFAQDVAPESTGAGDGSEIVVTATRRATSIQDVPINISAVGSEQLERQRIDDVRDLADFTPGMTISDTGPGSSGTIVLRGLNASDTDSTGASYDDALGMYLGEVPLYYDFKLLDIARVETLLGPQGTLYGLGTLAGAIRNIPNRPNTDAIEAEVHGRVFGKDHSRQYGYNVDGVINIPIIKDHVAFRSASGYFFDPGFIDYPLLLQTPGVSLPQPNGPNTITDAGYAANLYRRKDLNFERTVTSRNQLLVQFNEDLKVNFTYAYQRTTTGGGQYNSAGVLGTTKYESAGRYAEPVTRRAHLGSMEINANIADIVDLVATTAYTNVRNQAQSDNTDLLLDLDYGYETFPAFSSYNESTDKRRQFNQEIRLVSRHGGPFSWVLGGFYNEQKRQRDYREIVPNHPWVEFGTQPNPDEVEYASFVKSKITEKAIFGEGTFRIIPQWQVTAGARYFGYTSDIRGTSVLPLLGEPVSPYDIAPAGGNAKKSGWVWKFNTSFNVTPDIMLYATYSKGYRIGGPNTVAPCILPLDPTQQNVCGLPNEIQYGPDTTKNAEIGIRTQFFDRKLTFNFNVFQIKWDGIQVDSATLNGIVGITVNGGKAQSEGFEASFHMRPIDRLSIQGTYSYVNARLTEDVPGIIAVNSPAGTYPSKPIQLDALAGDRLPGSAKNSGSLGVTYTAPFENGSLIADWTATYRGDVVTRLGWDRAFGDKLPGYVLNRASLTYEAEKYSIGFFVNNIFDKYAVASVANDRSRVGLNDGVRLRYYKQTVINPRTFGLELRYKY</sequence>
<dbReference type="Gene3D" id="2.40.170.20">
    <property type="entry name" value="TonB-dependent receptor, beta-barrel domain"/>
    <property type="match status" value="2"/>
</dbReference>
<evidence type="ECO:0000256" key="1">
    <source>
        <dbReference type="ARBA" id="ARBA00004571"/>
    </source>
</evidence>
<keyword evidence="10 11" id="KW-0998">Cell outer membrane</keyword>
<dbReference type="PROSITE" id="PS52016">
    <property type="entry name" value="TONB_DEPENDENT_REC_3"/>
    <property type="match status" value="1"/>
</dbReference>
<feature type="signal peptide" evidence="13">
    <location>
        <begin position="1"/>
        <end position="24"/>
    </location>
</feature>
<evidence type="ECO:0000256" key="3">
    <source>
        <dbReference type="ARBA" id="ARBA00022452"/>
    </source>
</evidence>
<evidence type="ECO:0000256" key="12">
    <source>
        <dbReference type="RuleBase" id="RU003357"/>
    </source>
</evidence>
<gene>
    <name evidence="16" type="ORF">WG901_20485</name>
</gene>
<keyword evidence="2 11" id="KW-0813">Transport</keyword>
<dbReference type="RefSeq" id="WP_339588983.1">
    <property type="nucleotide sequence ID" value="NZ_JBBHJZ010000005.1"/>
</dbReference>
<accession>A0ABU8S257</accession>
<evidence type="ECO:0000256" key="4">
    <source>
        <dbReference type="ARBA" id="ARBA00022496"/>
    </source>
</evidence>
<evidence type="ECO:0000313" key="16">
    <source>
        <dbReference type="EMBL" id="MEJ5979042.1"/>
    </source>
</evidence>
<comment type="caution">
    <text evidence="16">The sequence shown here is derived from an EMBL/GenBank/DDBJ whole genome shotgun (WGS) entry which is preliminary data.</text>
</comment>
<keyword evidence="4" id="KW-0410">Iron transport</keyword>
<evidence type="ECO:0000256" key="13">
    <source>
        <dbReference type="SAM" id="SignalP"/>
    </source>
</evidence>
<keyword evidence="13" id="KW-0732">Signal</keyword>
<evidence type="ECO:0000256" key="11">
    <source>
        <dbReference type="PROSITE-ProRule" id="PRU01360"/>
    </source>
</evidence>
<dbReference type="InterPro" id="IPR012910">
    <property type="entry name" value="Plug_dom"/>
</dbReference>
<keyword evidence="16" id="KW-0675">Receptor</keyword>
<evidence type="ECO:0000259" key="14">
    <source>
        <dbReference type="Pfam" id="PF00593"/>
    </source>
</evidence>
<dbReference type="SUPFAM" id="SSF56935">
    <property type="entry name" value="Porins"/>
    <property type="match status" value="1"/>
</dbReference>
<proteinExistence type="inferred from homology"/>
<evidence type="ECO:0000256" key="9">
    <source>
        <dbReference type="ARBA" id="ARBA00023136"/>
    </source>
</evidence>
<dbReference type="Pfam" id="PF00593">
    <property type="entry name" value="TonB_dep_Rec_b-barrel"/>
    <property type="match status" value="1"/>
</dbReference>
<keyword evidence="3 11" id="KW-1134">Transmembrane beta strand</keyword>
<dbReference type="InterPro" id="IPR036942">
    <property type="entry name" value="Beta-barrel_TonB_sf"/>
</dbReference>